<gene>
    <name evidence="3" type="ORF">AVDCRST_MAG70-1756</name>
</gene>
<dbReference type="SMART" id="SM00073">
    <property type="entry name" value="HPT"/>
    <property type="match status" value="1"/>
</dbReference>
<evidence type="ECO:0000259" key="2">
    <source>
        <dbReference type="PROSITE" id="PS50894"/>
    </source>
</evidence>
<dbReference type="InterPro" id="IPR008207">
    <property type="entry name" value="Sig_transdc_His_kin_Hpt_dom"/>
</dbReference>
<feature type="domain" description="HPt" evidence="2">
    <location>
        <begin position="32"/>
        <end position="122"/>
    </location>
</feature>
<protein>
    <recommendedName>
        <fullName evidence="2">HPt domain-containing protein</fullName>
    </recommendedName>
</protein>
<dbReference type="Gene3D" id="1.20.120.160">
    <property type="entry name" value="HPT domain"/>
    <property type="match status" value="1"/>
</dbReference>
<accession>A0A6J4UXS8</accession>
<dbReference type="Pfam" id="PF01627">
    <property type="entry name" value="Hpt"/>
    <property type="match status" value="1"/>
</dbReference>
<dbReference type="PROSITE" id="PS50894">
    <property type="entry name" value="HPT"/>
    <property type="match status" value="1"/>
</dbReference>
<sequence length="129" mass="13212">MIEPPPPPGEGGSPPVLDRTAMTELREMTGGDAAFLAELVETFLAESPVLLDEMRVAVASGDAVTLRRAAHTLKANCRTFGAGALAALCEGIEIRAAAGDLTDIAPVIESATGLYPAVASALRAEVVTP</sequence>
<keyword evidence="1" id="KW-0597">Phosphoprotein</keyword>
<feature type="modified residue" description="Phosphohistidine" evidence="1">
    <location>
        <position position="71"/>
    </location>
</feature>
<dbReference type="GO" id="GO:0000160">
    <property type="term" value="P:phosphorelay signal transduction system"/>
    <property type="evidence" value="ECO:0007669"/>
    <property type="project" value="InterPro"/>
</dbReference>
<proteinExistence type="predicted"/>
<dbReference type="SUPFAM" id="SSF47226">
    <property type="entry name" value="Histidine-containing phosphotransfer domain, HPT domain"/>
    <property type="match status" value="1"/>
</dbReference>
<dbReference type="GO" id="GO:0004672">
    <property type="term" value="F:protein kinase activity"/>
    <property type="evidence" value="ECO:0007669"/>
    <property type="project" value="UniProtKB-ARBA"/>
</dbReference>
<dbReference type="EMBL" id="CADCWH010000280">
    <property type="protein sequence ID" value="CAA9562263.1"/>
    <property type="molecule type" value="Genomic_DNA"/>
</dbReference>
<reference evidence="3" key="1">
    <citation type="submission" date="2020-02" db="EMBL/GenBank/DDBJ databases">
        <authorList>
            <person name="Meier V. D."/>
        </authorList>
    </citation>
    <scope>NUCLEOTIDE SEQUENCE</scope>
    <source>
        <strain evidence="3">AVDCRST_MAG70</strain>
    </source>
</reference>
<dbReference type="InterPro" id="IPR036641">
    <property type="entry name" value="HPT_dom_sf"/>
</dbReference>
<dbReference type="AlphaFoldDB" id="A0A6J4UXS8"/>
<dbReference type="CDD" id="cd00088">
    <property type="entry name" value="HPT"/>
    <property type="match status" value="1"/>
</dbReference>
<name>A0A6J4UXS8_9BACT</name>
<organism evidence="3">
    <name type="scientific">uncultured Thermomicrobiales bacterium</name>
    <dbReference type="NCBI Taxonomy" id="1645740"/>
    <lineage>
        <taxon>Bacteria</taxon>
        <taxon>Pseudomonadati</taxon>
        <taxon>Thermomicrobiota</taxon>
        <taxon>Thermomicrobia</taxon>
        <taxon>Thermomicrobiales</taxon>
        <taxon>environmental samples</taxon>
    </lineage>
</organism>
<evidence type="ECO:0000256" key="1">
    <source>
        <dbReference type="PROSITE-ProRule" id="PRU00110"/>
    </source>
</evidence>
<evidence type="ECO:0000313" key="3">
    <source>
        <dbReference type="EMBL" id="CAA9562263.1"/>
    </source>
</evidence>